<evidence type="ECO:0000313" key="3">
    <source>
        <dbReference type="Proteomes" id="UP000323067"/>
    </source>
</evidence>
<evidence type="ECO:0008006" key="4">
    <source>
        <dbReference type="Google" id="ProtNLM"/>
    </source>
</evidence>
<dbReference type="VEuPathDB" id="FungiDB:A9K55_007060"/>
<evidence type="ECO:0000313" key="2">
    <source>
        <dbReference type="EMBL" id="ATY61472.1"/>
    </source>
</evidence>
<dbReference type="CDD" id="cd14688">
    <property type="entry name" value="bZIP_YAP"/>
    <property type="match status" value="1"/>
</dbReference>
<accession>A0A2H4SED2</accession>
<feature type="region of interest" description="Disordered" evidence="1">
    <location>
        <begin position="179"/>
        <end position="227"/>
    </location>
</feature>
<proteinExistence type="predicted"/>
<feature type="region of interest" description="Disordered" evidence="1">
    <location>
        <begin position="121"/>
        <end position="153"/>
    </location>
</feature>
<dbReference type="PANTHER" id="PTHR42070:SF1">
    <property type="entry name" value="FILAMENT ASSOCIATED PROTEIN, PUTATIVE (AFU_ORTHOLOGUE AFUA_8G06630)-RELATED"/>
    <property type="match status" value="1"/>
</dbReference>
<organism evidence="2 3">
    <name type="scientific">Cordyceps militaris</name>
    <name type="common">Caterpillar fungus</name>
    <name type="synonym">Clavaria militaris</name>
    <dbReference type="NCBI Taxonomy" id="73501"/>
    <lineage>
        <taxon>Eukaryota</taxon>
        <taxon>Fungi</taxon>
        <taxon>Dikarya</taxon>
        <taxon>Ascomycota</taxon>
        <taxon>Pezizomycotina</taxon>
        <taxon>Sordariomycetes</taxon>
        <taxon>Hypocreomycetidae</taxon>
        <taxon>Hypocreales</taxon>
        <taxon>Cordycipitaceae</taxon>
        <taxon>Cordyceps</taxon>
    </lineage>
</organism>
<feature type="compositionally biased region" description="Low complexity" evidence="1">
    <location>
        <begin position="123"/>
        <end position="135"/>
    </location>
</feature>
<dbReference type="AlphaFoldDB" id="A0A2H4SED2"/>
<dbReference type="EMBL" id="CP023324">
    <property type="protein sequence ID" value="ATY61472.1"/>
    <property type="molecule type" value="Genomic_DNA"/>
</dbReference>
<gene>
    <name evidence="2" type="ORF">A9K55_007060</name>
</gene>
<name>A0A2H4SED2_CORMI</name>
<evidence type="ECO:0000256" key="1">
    <source>
        <dbReference type="SAM" id="MobiDB-lite"/>
    </source>
</evidence>
<dbReference type="VEuPathDB" id="FungiDB:CCM_07969"/>
<dbReference type="PANTHER" id="PTHR42070">
    <property type="entry name" value="FILAMENT ASSOCIATED PROTEIN, PUTATIVE (AFU_ORTHOLOGUE AFUA_8G06630)-RELATED"/>
    <property type="match status" value="1"/>
</dbReference>
<sequence length="286" mass="30871">MAGAKLTRQLPQITQAPSTNPAAERIRENQRRSRARRKDFVDSMQRRLDEYEKQGVEATLQMQQAARTVAIENSRLRLLLARRGVTDREVDKFLAMFETGIARDDEILHNGSGLQALPPPAPAAYAQSTASPTTAMSTYQQPRQYHSDGQYHSDSGIDRLAVLADASIGDQCCGGSGSTASESTVAAQSPPSTGPSTMPGTPVSGPHSQYYTHHSHHHSYATPQSQTTSASPLVMSCNTAAQIIAEMQGGAPVNRHAVKASLGCEDAECECFVKNTLLFQIMEKSA</sequence>
<protein>
    <recommendedName>
        <fullName evidence="4">BZIP transcription factor</fullName>
    </recommendedName>
</protein>
<dbReference type="OrthoDB" id="4505928at2759"/>
<dbReference type="Proteomes" id="UP000323067">
    <property type="component" value="Chromosome vii"/>
</dbReference>
<reference evidence="2 3" key="1">
    <citation type="journal article" date="2017" name="BMC Genomics">
        <title>Chromosome level assembly and secondary metabolite potential of the parasitic fungus Cordyceps militaris.</title>
        <authorList>
            <person name="Kramer G.J."/>
            <person name="Nodwell J.R."/>
        </authorList>
    </citation>
    <scope>NUCLEOTIDE SEQUENCE [LARGE SCALE GENOMIC DNA]</scope>
    <source>
        <strain evidence="2 3">ATCC 34164</strain>
    </source>
</reference>
<feature type="region of interest" description="Disordered" evidence="1">
    <location>
        <begin position="1"/>
        <end position="42"/>
    </location>
</feature>
<feature type="compositionally biased region" description="Polar residues" evidence="1">
    <location>
        <begin position="9"/>
        <end position="21"/>
    </location>
</feature>
<feature type="compositionally biased region" description="Low complexity" evidence="1">
    <location>
        <begin position="189"/>
        <end position="212"/>
    </location>
</feature>